<feature type="transmembrane region" description="Helical" evidence="14">
    <location>
        <begin position="183"/>
        <end position="207"/>
    </location>
</feature>
<accession>A0AAV6Z9J0</accession>
<dbReference type="GO" id="GO:0005886">
    <property type="term" value="C:plasma membrane"/>
    <property type="evidence" value="ECO:0007669"/>
    <property type="project" value="UniProtKB-SubCell"/>
</dbReference>
<comment type="subcellular location">
    <subcellularLocation>
        <location evidence="1">Cell membrane</location>
        <topology evidence="1">Multi-pass membrane protein</topology>
    </subcellularLocation>
</comment>
<dbReference type="GO" id="GO:0070542">
    <property type="term" value="P:response to fatty acid"/>
    <property type="evidence" value="ECO:0007669"/>
    <property type="project" value="TreeGrafter"/>
</dbReference>
<dbReference type="PANTHER" id="PTHR45822:SF4">
    <property type="entry name" value="FREE FATTY ACID RECEPTOR 1"/>
    <property type="match status" value="1"/>
</dbReference>
<dbReference type="EMBL" id="WNYA01001403">
    <property type="protein sequence ID" value="KAG8545842.1"/>
    <property type="molecule type" value="Genomic_DNA"/>
</dbReference>
<comment type="caution">
    <text evidence="16">The sequence shown here is derived from an EMBL/GenBank/DDBJ whole genome shotgun (WGS) entry which is preliminary data.</text>
</comment>
<evidence type="ECO:0000256" key="5">
    <source>
        <dbReference type="ARBA" id="ARBA00022989"/>
    </source>
</evidence>
<evidence type="ECO:0000256" key="14">
    <source>
        <dbReference type="SAM" id="Phobius"/>
    </source>
</evidence>
<proteinExistence type="predicted"/>
<evidence type="ECO:0000256" key="2">
    <source>
        <dbReference type="ARBA" id="ARBA00021527"/>
    </source>
</evidence>
<feature type="transmembrane region" description="Helical" evidence="14">
    <location>
        <begin position="6"/>
        <end position="29"/>
    </location>
</feature>
<evidence type="ECO:0000256" key="4">
    <source>
        <dbReference type="ARBA" id="ARBA00022692"/>
    </source>
</evidence>
<organism evidence="16 17">
    <name type="scientific">Engystomops pustulosus</name>
    <name type="common">Tungara frog</name>
    <name type="synonym">Physalaemus pustulosus</name>
    <dbReference type="NCBI Taxonomy" id="76066"/>
    <lineage>
        <taxon>Eukaryota</taxon>
        <taxon>Metazoa</taxon>
        <taxon>Chordata</taxon>
        <taxon>Craniata</taxon>
        <taxon>Vertebrata</taxon>
        <taxon>Euteleostomi</taxon>
        <taxon>Amphibia</taxon>
        <taxon>Batrachia</taxon>
        <taxon>Anura</taxon>
        <taxon>Neobatrachia</taxon>
        <taxon>Hyloidea</taxon>
        <taxon>Leptodactylidae</taxon>
        <taxon>Leiuperinae</taxon>
        <taxon>Engystomops</taxon>
    </lineage>
</organism>
<evidence type="ECO:0000256" key="3">
    <source>
        <dbReference type="ARBA" id="ARBA00022475"/>
    </source>
</evidence>
<dbReference type="SUPFAM" id="SSF81321">
    <property type="entry name" value="Family A G protein-coupled receptor-like"/>
    <property type="match status" value="1"/>
</dbReference>
<feature type="domain" description="G-protein coupled receptors family 1 profile" evidence="15">
    <location>
        <begin position="21"/>
        <end position="260"/>
    </location>
</feature>
<feature type="transmembrane region" description="Helical" evidence="14">
    <location>
        <begin position="219"/>
        <end position="239"/>
    </location>
</feature>
<keyword evidence="11" id="KW-0807">Transducer</keyword>
<gene>
    <name evidence="16" type="ORF">GDO81_020236</name>
</gene>
<evidence type="ECO:0000313" key="17">
    <source>
        <dbReference type="Proteomes" id="UP000824782"/>
    </source>
</evidence>
<dbReference type="PRINTS" id="PR01905">
    <property type="entry name" value="FATTYACIDR"/>
</dbReference>
<dbReference type="PRINTS" id="PR01904">
    <property type="entry name" value="GPR40FAMILY"/>
</dbReference>
<keyword evidence="3" id="KW-1003">Cell membrane</keyword>
<keyword evidence="5 14" id="KW-1133">Transmembrane helix</keyword>
<evidence type="ECO:0000313" key="16">
    <source>
        <dbReference type="EMBL" id="KAG8545842.1"/>
    </source>
</evidence>
<dbReference type="InterPro" id="IPR017452">
    <property type="entry name" value="GPCR_Rhodpsn_7TM"/>
</dbReference>
<dbReference type="InterPro" id="IPR000276">
    <property type="entry name" value="GPCR_Rhodpsn"/>
</dbReference>
<dbReference type="PANTHER" id="PTHR45822">
    <property type="entry name" value="FREE FATTY ACID RECEPTOR 2-RELATED"/>
    <property type="match status" value="1"/>
</dbReference>
<feature type="transmembrane region" description="Helical" evidence="14">
    <location>
        <begin position="41"/>
        <end position="62"/>
    </location>
</feature>
<keyword evidence="9" id="KW-0675">Receptor</keyword>
<dbReference type="AlphaFoldDB" id="A0AAV6Z9J0"/>
<dbReference type="Pfam" id="PF00001">
    <property type="entry name" value="7tm_1"/>
    <property type="match status" value="1"/>
</dbReference>
<dbReference type="GO" id="GO:0045125">
    <property type="term" value="F:bioactive lipid receptor activity"/>
    <property type="evidence" value="ECO:0007669"/>
    <property type="project" value="TreeGrafter"/>
</dbReference>
<evidence type="ECO:0000256" key="9">
    <source>
        <dbReference type="ARBA" id="ARBA00023170"/>
    </source>
</evidence>
<evidence type="ECO:0000256" key="6">
    <source>
        <dbReference type="ARBA" id="ARBA00023040"/>
    </source>
</evidence>
<name>A0AAV6Z9J0_ENGPU</name>
<keyword evidence="10" id="KW-0325">Glycoprotein</keyword>
<feature type="transmembrane region" description="Helical" evidence="14">
    <location>
        <begin position="82"/>
        <end position="108"/>
    </location>
</feature>
<dbReference type="GO" id="GO:0007204">
    <property type="term" value="P:positive regulation of cytosolic calcium ion concentration"/>
    <property type="evidence" value="ECO:0007669"/>
    <property type="project" value="TreeGrafter"/>
</dbReference>
<keyword evidence="4 14" id="KW-0812">Transmembrane</keyword>
<dbReference type="Proteomes" id="UP000824782">
    <property type="component" value="Unassembled WGS sequence"/>
</dbReference>
<dbReference type="Gene3D" id="1.20.1070.10">
    <property type="entry name" value="Rhodopsin 7-helix transmembrane proteins"/>
    <property type="match status" value="1"/>
</dbReference>
<keyword evidence="8" id="KW-1015">Disulfide bond</keyword>
<dbReference type="InterPro" id="IPR013313">
    <property type="entry name" value="GPR40_recept_FA"/>
</dbReference>
<protein>
    <recommendedName>
        <fullName evidence="2">Free fatty acid receptor 1</fullName>
    </recommendedName>
    <alternativeName>
        <fullName evidence="12">G-protein coupled receptor 40</fullName>
    </alternativeName>
</protein>
<feature type="transmembrane region" description="Helical" evidence="14">
    <location>
        <begin position="120"/>
        <end position="142"/>
    </location>
</feature>
<evidence type="ECO:0000256" key="11">
    <source>
        <dbReference type="ARBA" id="ARBA00023224"/>
    </source>
</evidence>
<keyword evidence="6" id="KW-0297">G-protein coupled receptor</keyword>
<evidence type="ECO:0000256" key="13">
    <source>
        <dbReference type="ARBA" id="ARBA00045206"/>
    </source>
</evidence>
<evidence type="ECO:0000256" key="7">
    <source>
        <dbReference type="ARBA" id="ARBA00023136"/>
    </source>
</evidence>
<keyword evidence="7 14" id="KW-0472">Membrane</keyword>
<dbReference type="PROSITE" id="PS50262">
    <property type="entry name" value="G_PROTEIN_RECEP_F1_2"/>
    <property type="match status" value="1"/>
</dbReference>
<evidence type="ECO:0000256" key="8">
    <source>
        <dbReference type="ARBA" id="ARBA00023157"/>
    </source>
</evidence>
<dbReference type="InterPro" id="IPR013312">
    <property type="entry name" value="GPR40-rel_orph"/>
</dbReference>
<reference evidence="16" key="1">
    <citation type="thesis" date="2020" institute="ProQuest LLC" country="789 East Eisenhower Parkway, Ann Arbor, MI, USA">
        <title>Comparative Genomics and Chromosome Evolution.</title>
        <authorList>
            <person name="Mudd A.B."/>
        </authorList>
    </citation>
    <scope>NUCLEOTIDE SEQUENCE</scope>
    <source>
        <strain evidence="16">237g6f4</strain>
        <tissue evidence="16">Blood</tissue>
    </source>
</reference>
<dbReference type="PRINTS" id="PR00237">
    <property type="entry name" value="GPCRRHODOPSN"/>
</dbReference>
<keyword evidence="17" id="KW-1185">Reference proteome</keyword>
<dbReference type="GO" id="GO:0032024">
    <property type="term" value="P:positive regulation of insulin secretion"/>
    <property type="evidence" value="ECO:0007669"/>
    <property type="project" value="TreeGrafter"/>
</dbReference>
<sequence length="260" mass="30158">MYLDTLSLVIYVMTMFLGLPSNLLVFYIFFKKARSRLTPNLIYMINLCVSDLVFIMFLPVKIMETFLHSWTLPEILCPLFNFVHFSTIYASVCFLTAVSVGRYLSVAFPIKYKIYKKPRYSFLICICLWTLVFAHVSFVFVLETSQNGYVEMFLTEIDEDKVVCYENFTTKQLALIVPARLELAVVLFFLPLAITIFCYARCIQILMRCCMHVKHKKKATRVAVTTLTVFIVCFAPYNISHVVGFVEQQSVSWRRVALLP</sequence>
<evidence type="ECO:0000256" key="10">
    <source>
        <dbReference type="ARBA" id="ARBA00023180"/>
    </source>
</evidence>
<evidence type="ECO:0000259" key="15">
    <source>
        <dbReference type="PROSITE" id="PS50262"/>
    </source>
</evidence>
<dbReference type="CDD" id="cd14983">
    <property type="entry name" value="7tmA_FFAR"/>
    <property type="match status" value="1"/>
</dbReference>
<feature type="non-terminal residue" evidence="16">
    <location>
        <position position="260"/>
    </location>
</feature>
<evidence type="ECO:0000256" key="1">
    <source>
        <dbReference type="ARBA" id="ARBA00004651"/>
    </source>
</evidence>
<comment type="function">
    <text evidence="13">G-protein coupled receptor for medium and long chain saturated and unsaturated fatty acids that plays an important role in glucose homeostasis. Fatty acid binding increases glucose-stimulated insulin secretion, and may also enhance the secretion of glucagon-like peptide 1 (GLP-1). May also play a role in bone homeostasis; receptor signaling activates pathways that inhibit osteoclast differentiation. Ligand binding leads to a conformation change that triggers signaling via G-proteins that activate phospholipase C, leading to an increase of the intracellular calcium concentration. Seems to act through a G(q) and G(i)-mediated pathway. Mediates the anti-inflammatory effects of omega-3 polyunsaturated fatty acids (PUFAs) via inhibition of NLRP3 inflammasome activation.</text>
</comment>
<evidence type="ECO:0000256" key="12">
    <source>
        <dbReference type="ARBA" id="ARBA00033166"/>
    </source>
</evidence>